<keyword evidence="2" id="KW-0238">DNA-binding</keyword>
<name>A0ABS7PYA8_9SPHN</name>
<dbReference type="PANTHER" id="PTHR11019:SF159">
    <property type="entry name" value="TRANSCRIPTIONAL REGULATOR-RELATED"/>
    <property type="match status" value="1"/>
</dbReference>
<dbReference type="Gene3D" id="2.60.120.10">
    <property type="entry name" value="Jelly Rolls"/>
    <property type="match status" value="1"/>
</dbReference>
<dbReference type="InterPro" id="IPR011051">
    <property type="entry name" value="RmlC_Cupin_sf"/>
</dbReference>
<accession>A0ABS7PYA8</accession>
<dbReference type="PROSITE" id="PS01124">
    <property type="entry name" value="HTH_ARAC_FAMILY_2"/>
    <property type="match status" value="1"/>
</dbReference>
<dbReference type="CDD" id="cd06124">
    <property type="entry name" value="cupin_NimR-like_N"/>
    <property type="match status" value="1"/>
</dbReference>
<dbReference type="RefSeq" id="WP_222993912.1">
    <property type="nucleotide sequence ID" value="NZ_JAINVV010000016.1"/>
</dbReference>
<dbReference type="InterPro" id="IPR018060">
    <property type="entry name" value="HTH_AraC"/>
</dbReference>
<evidence type="ECO:0000256" key="1">
    <source>
        <dbReference type="ARBA" id="ARBA00023015"/>
    </source>
</evidence>
<keyword evidence="3" id="KW-0010">Activator</keyword>
<feature type="domain" description="HTH araC/xylS-type" evidence="5">
    <location>
        <begin position="154"/>
        <end position="251"/>
    </location>
</feature>
<evidence type="ECO:0000313" key="6">
    <source>
        <dbReference type="EMBL" id="MBY8826344.1"/>
    </source>
</evidence>
<dbReference type="Pfam" id="PF02311">
    <property type="entry name" value="AraC_binding"/>
    <property type="match status" value="1"/>
</dbReference>
<dbReference type="SUPFAM" id="SSF51182">
    <property type="entry name" value="RmlC-like cupins"/>
    <property type="match status" value="1"/>
</dbReference>
<evidence type="ECO:0000256" key="2">
    <source>
        <dbReference type="ARBA" id="ARBA00023125"/>
    </source>
</evidence>
<dbReference type="PRINTS" id="PR00032">
    <property type="entry name" value="HTHARAC"/>
</dbReference>
<dbReference type="Proteomes" id="UP000706039">
    <property type="component" value="Unassembled WGS sequence"/>
</dbReference>
<dbReference type="PANTHER" id="PTHR11019">
    <property type="entry name" value="HTH-TYPE TRANSCRIPTIONAL REGULATOR NIMR"/>
    <property type="match status" value="1"/>
</dbReference>
<keyword evidence="7" id="KW-1185">Reference proteome</keyword>
<dbReference type="InterPro" id="IPR003313">
    <property type="entry name" value="AraC-bd"/>
</dbReference>
<dbReference type="SMART" id="SM00342">
    <property type="entry name" value="HTH_ARAC"/>
    <property type="match status" value="1"/>
</dbReference>
<keyword evidence="4" id="KW-0804">Transcription</keyword>
<dbReference type="SUPFAM" id="SSF46689">
    <property type="entry name" value="Homeodomain-like"/>
    <property type="match status" value="1"/>
</dbReference>
<dbReference type="InterPro" id="IPR014710">
    <property type="entry name" value="RmlC-like_jellyroll"/>
</dbReference>
<proteinExistence type="predicted"/>
<reference evidence="6 7" key="1">
    <citation type="submission" date="2021-08" db="EMBL/GenBank/DDBJ databases">
        <authorList>
            <person name="Tuo L."/>
        </authorList>
    </citation>
    <scope>NUCLEOTIDE SEQUENCE [LARGE SCALE GENOMIC DNA]</scope>
    <source>
        <strain evidence="6 7">JCM 31229</strain>
    </source>
</reference>
<evidence type="ECO:0000313" key="7">
    <source>
        <dbReference type="Proteomes" id="UP000706039"/>
    </source>
</evidence>
<evidence type="ECO:0000256" key="3">
    <source>
        <dbReference type="ARBA" id="ARBA00023159"/>
    </source>
</evidence>
<dbReference type="Gene3D" id="1.10.10.60">
    <property type="entry name" value="Homeodomain-like"/>
    <property type="match status" value="1"/>
</dbReference>
<sequence length="277" mass="30360">MKHSIDVLINDRPVIALRDEYPAGFVDPMHSHDHVQILYGSAGVMSVRTPETSFVIPPQRAVWLPAGVPHEVACRGPVSLRTLYLPADGRGGDRCRIFEVSNLLKALILEVVDFPPLYDVDGREGRIIAMLLEEMGRMPNAPYQVAMPIDPRLLRVCNAILADPSDPRDIDDWAGVAAMGRRTFTRAFKEETGMGLAVWRQQVRLMEALSLLAAGASITQVTYEVGYDSPSGFAAMFRRAFGVPPSQYLKHETGEGGGEAGPALVRPRVRGRATVEA</sequence>
<dbReference type="InterPro" id="IPR020449">
    <property type="entry name" value="Tscrpt_reg_AraC-type_HTH"/>
</dbReference>
<dbReference type="PROSITE" id="PS00041">
    <property type="entry name" value="HTH_ARAC_FAMILY_1"/>
    <property type="match status" value="1"/>
</dbReference>
<dbReference type="InterPro" id="IPR018062">
    <property type="entry name" value="HTH_AraC-typ_CS"/>
</dbReference>
<protein>
    <submittedName>
        <fullName evidence="6">Helix-turn-helix transcriptional regulator</fullName>
    </submittedName>
</protein>
<gene>
    <name evidence="6" type="ORF">K7G82_28835</name>
</gene>
<organism evidence="6 7">
    <name type="scientific">Sphingomonas colocasiae</name>
    <dbReference type="NCBI Taxonomy" id="1848973"/>
    <lineage>
        <taxon>Bacteria</taxon>
        <taxon>Pseudomonadati</taxon>
        <taxon>Pseudomonadota</taxon>
        <taxon>Alphaproteobacteria</taxon>
        <taxon>Sphingomonadales</taxon>
        <taxon>Sphingomonadaceae</taxon>
        <taxon>Sphingomonas</taxon>
    </lineage>
</organism>
<comment type="caution">
    <text evidence="6">The sequence shown here is derived from an EMBL/GenBank/DDBJ whole genome shotgun (WGS) entry which is preliminary data.</text>
</comment>
<evidence type="ECO:0000256" key="4">
    <source>
        <dbReference type="ARBA" id="ARBA00023163"/>
    </source>
</evidence>
<dbReference type="InterPro" id="IPR009057">
    <property type="entry name" value="Homeodomain-like_sf"/>
</dbReference>
<dbReference type="EMBL" id="JAINVV010000016">
    <property type="protein sequence ID" value="MBY8826344.1"/>
    <property type="molecule type" value="Genomic_DNA"/>
</dbReference>
<evidence type="ECO:0000259" key="5">
    <source>
        <dbReference type="PROSITE" id="PS01124"/>
    </source>
</evidence>
<dbReference type="Pfam" id="PF12833">
    <property type="entry name" value="HTH_18"/>
    <property type="match status" value="1"/>
</dbReference>
<keyword evidence="1" id="KW-0805">Transcription regulation</keyword>